<comment type="function">
    <text evidence="5">May play a role in ribosome biogenesis.</text>
</comment>
<sequence>MSTGRPSQKKQPSRKGKKAWRKNIDLEDVEKNIEDIREAEIVLGSAPLFEVDVQGDAEALTKEMKKEKQLKSLEILNKRSAIPGLKAAHKRKDKPKVKAKKIHDLLRLSGRTGEDPNKVIIEQDGIVRVGVSDPWAEEISMVPVKRPTTLFKKPEAPVPDTVAVEIPAAGKSYNPDLDDWKSLISAEHKKLEKLEVERVKTEEEKERIEAILAAAETGDDEEIDQESEEELADPEVRLSVGEAVKNKKKTKQQRARLRRHKEKMQMQDRLKQLRKQLTKIEQAVRDSEKVTEEPMARKEKKARTLKKAHSRYSVMESELEVKLSDEMEDSLRRLRPEGNIAKDRFRSLQARGLIEARVPVSKKRRYAKKVTEKWSYKDIKL</sequence>
<name>A0A2T0FJ54_9ASCO</name>
<feature type="compositionally biased region" description="Basic residues" evidence="7">
    <location>
        <begin position="246"/>
        <end position="262"/>
    </location>
</feature>
<keyword evidence="6" id="KW-0175">Coiled coil</keyword>
<feature type="region of interest" description="Disordered" evidence="7">
    <location>
        <begin position="213"/>
        <end position="270"/>
    </location>
</feature>
<evidence type="ECO:0000256" key="2">
    <source>
        <dbReference type="ARBA" id="ARBA00018339"/>
    </source>
</evidence>
<evidence type="ECO:0000256" key="1">
    <source>
        <dbReference type="ARBA" id="ARBA00008838"/>
    </source>
</evidence>
<keyword evidence="9" id="KW-1185">Reference proteome</keyword>
<comment type="similarity">
    <text evidence="1 5">Belongs to the NOP53 family.</text>
</comment>
<dbReference type="OrthoDB" id="5072at2759"/>
<feature type="compositionally biased region" description="Basic and acidic residues" evidence="7">
    <location>
        <begin position="284"/>
        <end position="297"/>
    </location>
</feature>
<reference evidence="8 9" key="1">
    <citation type="submission" date="2017-04" db="EMBL/GenBank/DDBJ databases">
        <title>Genome sequencing of [Candida] sorbophila.</title>
        <authorList>
            <person name="Ahn J.O."/>
        </authorList>
    </citation>
    <scope>NUCLEOTIDE SEQUENCE [LARGE SCALE GENOMIC DNA]</scope>
    <source>
        <strain evidence="8 9">DS02</strain>
    </source>
</reference>
<dbReference type="GO" id="GO:0005654">
    <property type="term" value="C:nucleoplasm"/>
    <property type="evidence" value="ECO:0007669"/>
    <property type="project" value="UniProtKB-SubCell"/>
</dbReference>
<keyword evidence="4 5" id="KW-0539">Nucleus</keyword>
<feature type="region of interest" description="Disordered" evidence="7">
    <location>
        <begin position="1"/>
        <end position="21"/>
    </location>
</feature>
<keyword evidence="3 5" id="KW-0690">Ribosome biogenesis</keyword>
<dbReference type="STRING" id="45607.A0A2T0FJ54"/>
<evidence type="ECO:0000256" key="6">
    <source>
        <dbReference type="SAM" id="Coils"/>
    </source>
</evidence>
<dbReference type="GO" id="GO:0005730">
    <property type="term" value="C:nucleolus"/>
    <property type="evidence" value="ECO:0007669"/>
    <property type="project" value="UniProtKB-SubCell"/>
</dbReference>
<evidence type="ECO:0000256" key="4">
    <source>
        <dbReference type="ARBA" id="ARBA00023242"/>
    </source>
</evidence>
<feature type="compositionally biased region" description="Basic residues" evidence="7">
    <location>
        <begin position="7"/>
        <end position="21"/>
    </location>
</feature>
<dbReference type="AlphaFoldDB" id="A0A2T0FJ54"/>
<dbReference type="Pfam" id="PF07767">
    <property type="entry name" value="Nop53"/>
    <property type="match status" value="1"/>
</dbReference>
<feature type="compositionally biased region" description="Basic residues" evidence="7">
    <location>
        <begin position="298"/>
        <end position="310"/>
    </location>
</feature>
<dbReference type="Proteomes" id="UP000238350">
    <property type="component" value="Unassembled WGS sequence"/>
</dbReference>
<evidence type="ECO:0000313" key="9">
    <source>
        <dbReference type="Proteomes" id="UP000238350"/>
    </source>
</evidence>
<evidence type="ECO:0000256" key="7">
    <source>
        <dbReference type="SAM" id="MobiDB-lite"/>
    </source>
</evidence>
<dbReference type="RefSeq" id="XP_024664977.1">
    <property type="nucleotide sequence ID" value="XM_024809209.1"/>
</dbReference>
<gene>
    <name evidence="8" type="ORF">B9G98_02652</name>
</gene>
<dbReference type="GO" id="GO:0006364">
    <property type="term" value="P:rRNA processing"/>
    <property type="evidence" value="ECO:0007669"/>
    <property type="project" value="TreeGrafter"/>
</dbReference>
<evidence type="ECO:0000313" key="8">
    <source>
        <dbReference type="EMBL" id="PRT55032.1"/>
    </source>
</evidence>
<dbReference type="InterPro" id="IPR011687">
    <property type="entry name" value="Nop53/GLTSCR2"/>
</dbReference>
<evidence type="ECO:0000256" key="5">
    <source>
        <dbReference type="PIRNR" id="PIRNR017302"/>
    </source>
</evidence>
<evidence type="ECO:0000256" key="3">
    <source>
        <dbReference type="ARBA" id="ARBA00022517"/>
    </source>
</evidence>
<protein>
    <recommendedName>
        <fullName evidence="2 5">Ribosome biogenesis protein NOP53</fullName>
    </recommendedName>
</protein>
<feature type="compositionally biased region" description="Acidic residues" evidence="7">
    <location>
        <begin position="217"/>
        <end position="233"/>
    </location>
</feature>
<comment type="caution">
    <text evidence="8">The sequence shown here is derived from an EMBL/GenBank/DDBJ whole genome shotgun (WGS) entry which is preliminary data.</text>
</comment>
<proteinExistence type="inferred from homology"/>
<dbReference type="GO" id="GO:0008097">
    <property type="term" value="F:5S rRNA binding"/>
    <property type="evidence" value="ECO:0007669"/>
    <property type="project" value="TreeGrafter"/>
</dbReference>
<feature type="region of interest" description="Disordered" evidence="7">
    <location>
        <begin position="284"/>
        <end position="311"/>
    </location>
</feature>
<dbReference type="PANTHER" id="PTHR14211">
    <property type="entry name" value="GLIOMA SUPPRESSOR CANDIDATE REGION GENE 2"/>
    <property type="match status" value="1"/>
</dbReference>
<comment type="subcellular location">
    <subcellularLocation>
        <location evidence="5">Nucleus</location>
        <location evidence="5">Nucleolus</location>
    </subcellularLocation>
    <subcellularLocation>
        <location evidence="5">Nucleus</location>
        <location evidence="5">Nucleoplasm</location>
    </subcellularLocation>
</comment>
<dbReference type="GO" id="GO:0000027">
    <property type="term" value="P:ribosomal large subunit assembly"/>
    <property type="evidence" value="ECO:0007669"/>
    <property type="project" value="UniProtKB-UniRule"/>
</dbReference>
<organism evidence="8 9">
    <name type="scientific">Wickerhamiella sorbophila</name>
    <dbReference type="NCBI Taxonomy" id="45607"/>
    <lineage>
        <taxon>Eukaryota</taxon>
        <taxon>Fungi</taxon>
        <taxon>Dikarya</taxon>
        <taxon>Ascomycota</taxon>
        <taxon>Saccharomycotina</taxon>
        <taxon>Dipodascomycetes</taxon>
        <taxon>Dipodascales</taxon>
        <taxon>Trichomonascaceae</taxon>
        <taxon>Wickerhamiella</taxon>
    </lineage>
</organism>
<dbReference type="PANTHER" id="PTHR14211:SF7">
    <property type="entry name" value="RIBOSOME BIOGENESIS PROTEIN NOP53"/>
    <property type="match status" value="1"/>
</dbReference>
<accession>A0A2T0FJ54</accession>
<feature type="coiled-coil region" evidence="6">
    <location>
        <begin position="177"/>
        <end position="211"/>
    </location>
</feature>
<dbReference type="EMBL" id="NDIQ01000021">
    <property type="protein sequence ID" value="PRT55032.1"/>
    <property type="molecule type" value="Genomic_DNA"/>
</dbReference>
<dbReference type="PIRSF" id="PIRSF017302">
    <property type="entry name" value="Gltscr2"/>
    <property type="match status" value="1"/>
</dbReference>
<dbReference type="GeneID" id="36516400"/>